<evidence type="ECO:0000313" key="3">
    <source>
        <dbReference type="Proteomes" id="UP001016761"/>
    </source>
</evidence>
<protein>
    <submittedName>
        <fullName evidence="2">Uncharacterized protein</fullName>
    </submittedName>
</protein>
<comment type="caution">
    <text evidence="2">The sequence shown here is derived from an EMBL/GenBank/DDBJ whole genome shotgun (WGS) entry which is preliminary data.</text>
</comment>
<keyword evidence="3" id="KW-1185">Reference proteome</keyword>
<gene>
    <name evidence="2" type="ORF">HTZ84_22190</name>
</gene>
<proteinExistence type="predicted"/>
<dbReference type="Proteomes" id="UP001016761">
    <property type="component" value="Unassembled WGS sequence"/>
</dbReference>
<feature type="compositionally biased region" description="Basic and acidic residues" evidence="1">
    <location>
        <begin position="131"/>
        <end position="144"/>
    </location>
</feature>
<evidence type="ECO:0000256" key="1">
    <source>
        <dbReference type="SAM" id="MobiDB-lite"/>
    </source>
</evidence>
<evidence type="ECO:0000313" key="2">
    <source>
        <dbReference type="EMBL" id="NUC74977.1"/>
    </source>
</evidence>
<feature type="region of interest" description="Disordered" evidence="1">
    <location>
        <begin position="112"/>
        <end position="144"/>
    </location>
</feature>
<reference evidence="2 3" key="1">
    <citation type="submission" date="2020-06" db="EMBL/GenBank/DDBJ databases">
        <title>Haloterrigena sp. nov., an extremely halophilic archaeon isolated from a saline sediment.</title>
        <authorList>
            <person name="Liu B.-B."/>
        </authorList>
    </citation>
    <scope>NUCLEOTIDE SEQUENCE [LARGE SCALE GENOMIC DNA]</scope>
    <source>
        <strain evidence="2 3">SYSU A558-1</strain>
    </source>
</reference>
<name>A0ABX2LFF5_9EURY</name>
<dbReference type="RefSeq" id="WP_174682815.1">
    <property type="nucleotide sequence ID" value="NZ_JABUQZ010000003.1"/>
</dbReference>
<accession>A0ABX2LFF5</accession>
<organism evidence="2 3">
    <name type="scientific">Haloterrigena gelatinilytica</name>
    <dbReference type="NCBI Taxonomy" id="2741724"/>
    <lineage>
        <taxon>Archaea</taxon>
        <taxon>Methanobacteriati</taxon>
        <taxon>Methanobacteriota</taxon>
        <taxon>Stenosarchaea group</taxon>
        <taxon>Halobacteria</taxon>
        <taxon>Halobacteriales</taxon>
        <taxon>Natrialbaceae</taxon>
        <taxon>Haloterrigena</taxon>
    </lineage>
</organism>
<sequence length="144" mass="15907">MAATPTQTDRTDTQPTDATLTLFAARPRYEGGESLAAIADDLESDLETIARELRHAGVLKPWDDPRALAHLYHEDDHALADLADCFPDGPGPEPIRRRMERYGIDREPTLAEQLADPEFGPEDLGLSPTTGDDHAKYTKRGERA</sequence>
<dbReference type="EMBL" id="JABUQZ010000003">
    <property type="protein sequence ID" value="NUC74977.1"/>
    <property type="molecule type" value="Genomic_DNA"/>
</dbReference>